<dbReference type="Proteomes" id="UP000032180">
    <property type="component" value="Chromosome 12"/>
</dbReference>
<dbReference type="EnsemblPlants" id="LPERR12G14680.2">
    <property type="protein sequence ID" value="LPERR12G14680.2"/>
    <property type="gene ID" value="LPERR12G14680"/>
</dbReference>
<keyword evidence="2" id="KW-1185">Reference proteome</keyword>
<evidence type="ECO:0000313" key="2">
    <source>
        <dbReference type="Proteomes" id="UP000032180"/>
    </source>
</evidence>
<accession>A0A0D9Y117</accession>
<proteinExistence type="predicted"/>
<dbReference type="AlphaFoldDB" id="A0A0D9Y117"/>
<dbReference type="Gramene" id="LPERR12G14680.2">
    <property type="protein sequence ID" value="LPERR12G14680.2"/>
    <property type="gene ID" value="LPERR12G14680"/>
</dbReference>
<reference evidence="1 2" key="1">
    <citation type="submission" date="2012-08" db="EMBL/GenBank/DDBJ databases">
        <title>Oryza genome evolution.</title>
        <authorList>
            <person name="Wing R.A."/>
        </authorList>
    </citation>
    <scope>NUCLEOTIDE SEQUENCE</scope>
</reference>
<name>A0A0D9Y117_9ORYZ</name>
<sequence>MAQIELMWGNELTAETTDRIEEDSVASRSGRRCPDFFIFLVVVVGVDDLVVLKMEDQVTIQNAFDEEGEMALPMLTMMTMGGDTDGSDHEDADIEHDMGVAVYQFGGAGALYVTQFG</sequence>
<reference evidence="2" key="2">
    <citation type="submission" date="2013-12" db="EMBL/GenBank/DDBJ databases">
        <authorList>
            <person name="Yu Y."/>
            <person name="Lee S."/>
            <person name="de Baynast K."/>
            <person name="Wissotski M."/>
            <person name="Liu L."/>
            <person name="Talag J."/>
            <person name="Goicoechea J."/>
            <person name="Angelova A."/>
            <person name="Jetty R."/>
            <person name="Kudrna D."/>
            <person name="Golser W."/>
            <person name="Rivera L."/>
            <person name="Zhang J."/>
            <person name="Wing R."/>
        </authorList>
    </citation>
    <scope>NUCLEOTIDE SEQUENCE</scope>
</reference>
<reference evidence="1" key="3">
    <citation type="submission" date="2015-04" db="UniProtKB">
        <authorList>
            <consortium name="EnsemblPlants"/>
        </authorList>
    </citation>
    <scope>IDENTIFICATION</scope>
</reference>
<protein>
    <submittedName>
        <fullName evidence="1">Uncharacterized protein</fullName>
    </submittedName>
</protein>
<evidence type="ECO:0000313" key="1">
    <source>
        <dbReference type="EnsemblPlants" id="LPERR12G14680.2"/>
    </source>
</evidence>
<organism evidence="1 2">
    <name type="scientific">Leersia perrieri</name>
    <dbReference type="NCBI Taxonomy" id="77586"/>
    <lineage>
        <taxon>Eukaryota</taxon>
        <taxon>Viridiplantae</taxon>
        <taxon>Streptophyta</taxon>
        <taxon>Embryophyta</taxon>
        <taxon>Tracheophyta</taxon>
        <taxon>Spermatophyta</taxon>
        <taxon>Magnoliopsida</taxon>
        <taxon>Liliopsida</taxon>
        <taxon>Poales</taxon>
        <taxon>Poaceae</taxon>
        <taxon>BOP clade</taxon>
        <taxon>Oryzoideae</taxon>
        <taxon>Oryzeae</taxon>
        <taxon>Oryzinae</taxon>
        <taxon>Leersia</taxon>
    </lineage>
</organism>